<feature type="domain" description="DUF5667" evidence="3">
    <location>
        <begin position="80"/>
        <end position="152"/>
    </location>
</feature>
<feature type="non-terminal residue" evidence="4">
    <location>
        <position position="1"/>
    </location>
</feature>
<evidence type="ECO:0000259" key="3">
    <source>
        <dbReference type="Pfam" id="PF18915"/>
    </source>
</evidence>
<sequence length="342" mass="36514">DFTNEKKQTIRDRVFCAIGQIELADAITAGEEKSQLAVSLKHLQQALIPHRLAFSMPATIMTIMVVFLGSLVTGAAAQGAEPGDALFAMKKVIESIEIAVVTNPVKKAEKTLNIAGERLQYLGSSLGTEAALNAVLQETQTALVSAKASITKAQEKGDETEIALLLDKFDSLLADQKTLLNDIEQETEDEAVKKTIIAIRDVITSNQDDNQNKKDNGSAGTISSTVAVINPNTPKTTVKPIVEENRPPELDITLNGYQSLTGRIGTANGQIVIFVGNKYYFVTNSPISLQLYIGNSNVGITGNVSNGEIAVYQIYADGGLIGETLPPTLSMDNPAGLLDQGQ</sequence>
<feature type="transmembrane region" description="Helical" evidence="2">
    <location>
        <begin position="52"/>
        <end position="72"/>
    </location>
</feature>
<protein>
    <recommendedName>
        <fullName evidence="3">DUF5667 domain-containing protein</fullName>
    </recommendedName>
</protein>
<accession>A0A0G1N181</accession>
<evidence type="ECO:0000313" key="4">
    <source>
        <dbReference type="EMBL" id="KKT86817.1"/>
    </source>
</evidence>
<organism evidence="4 5">
    <name type="scientific">candidate division Kazan bacterium GW2011_GWB1_45_10</name>
    <dbReference type="NCBI Taxonomy" id="1620411"/>
    <lineage>
        <taxon>Bacteria</taxon>
        <taxon>Bacteria division Kazan-3B-28</taxon>
    </lineage>
</organism>
<reference evidence="4 5" key="1">
    <citation type="journal article" date="2015" name="Nature">
        <title>rRNA introns, odd ribosomes, and small enigmatic genomes across a large radiation of phyla.</title>
        <authorList>
            <person name="Brown C.T."/>
            <person name="Hug L.A."/>
            <person name="Thomas B.C."/>
            <person name="Sharon I."/>
            <person name="Castelle C.J."/>
            <person name="Singh A."/>
            <person name="Wilkins M.J."/>
            <person name="Williams K.H."/>
            <person name="Banfield J.F."/>
        </authorList>
    </citation>
    <scope>NUCLEOTIDE SEQUENCE [LARGE SCALE GENOMIC DNA]</scope>
</reference>
<keyword evidence="2" id="KW-0472">Membrane</keyword>
<evidence type="ECO:0000256" key="1">
    <source>
        <dbReference type="SAM" id="Coils"/>
    </source>
</evidence>
<dbReference type="AlphaFoldDB" id="A0A0G1N181"/>
<feature type="coiled-coil region" evidence="1">
    <location>
        <begin position="136"/>
        <end position="186"/>
    </location>
</feature>
<evidence type="ECO:0000256" key="2">
    <source>
        <dbReference type="SAM" id="Phobius"/>
    </source>
</evidence>
<evidence type="ECO:0000313" key="5">
    <source>
        <dbReference type="Proteomes" id="UP000033958"/>
    </source>
</evidence>
<keyword evidence="2" id="KW-1133">Transmembrane helix</keyword>
<proteinExistence type="predicted"/>
<dbReference type="PATRIC" id="fig|1620411.3.peg.159"/>
<dbReference type="Pfam" id="PF18915">
    <property type="entry name" value="DUF5667"/>
    <property type="match status" value="1"/>
</dbReference>
<dbReference type="EMBL" id="LCJZ01000016">
    <property type="protein sequence ID" value="KKT86817.1"/>
    <property type="molecule type" value="Genomic_DNA"/>
</dbReference>
<keyword evidence="2" id="KW-0812">Transmembrane</keyword>
<name>A0A0G1N181_UNCK3</name>
<keyword evidence="1" id="KW-0175">Coiled coil</keyword>
<gene>
    <name evidence="4" type="ORF">VE97_C0016G0001</name>
</gene>
<dbReference type="InterPro" id="IPR043725">
    <property type="entry name" value="DUF5667"/>
</dbReference>
<dbReference type="Proteomes" id="UP000033958">
    <property type="component" value="Unassembled WGS sequence"/>
</dbReference>
<comment type="caution">
    <text evidence="4">The sequence shown here is derived from an EMBL/GenBank/DDBJ whole genome shotgun (WGS) entry which is preliminary data.</text>
</comment>